<dbReference type="Pfam" id="PF03699">
    <property type="entry name" value="UPF0182"/>
    <property type="match status" value="1"/>
</dbReference>
<name>X1EVJ4_9ZZZZ</name>
<evidence type="ECO:0000256" key="3">
    <source>
        <dbReference type="ARBA" id="ARBA00022989"/>
    </source>
</evidence>
<keyword evidence="1" id="KW-1003">Cell membrane</keyword>
<evidence type="ECO:0000256" key="2">
    <source>
        <dbReference type="ARBA" id="ARBA00022692"/>
    </source>
</evidence>
<accession>X1EVJ4</accession>
<dbReference type="GO" id="GO:0016020">
    <property type="term" value="C:membrane"/>
    <property type="evidence" value="ECO:0007669"/>
    <property type="project" value="InterPro"/>
</dbReference>
<evidence type="ECO:0000256" key="1">
    <source>
        <dbReference type="ARBA" id="ARBA00022475"/>
    </source>
</evidence>
<keyword evidence="3" id="KW-1133">Transmembrane helix</keyword>
<evidence type="ECO:0000256" key="4">
    <source>
        <dbReference type="ARBA" id="ARBA00023136"/>
    </source>
</evidence>
<dbReference type="PANTHER" id="PTHR39344:SF1">
    <property type="entry name" value="UPF0182 PROTEIN SLL1060"/>
    <property type="match status" value="1"/>
</dbReference>
<proteinExistence type="predicted"/>
<keyword evidence="2" id="KW-0812">Transmembrane</keyword>
<organism evidence="5">
    <name type="scientific">marine sediment metagenome</name>
    <dbReference type="NCBI Taxonomy" id="412755"/>
    <lineage>
        <taxon>unclassified sequences</taxon>
        <taxon>metagenomes</taxon>
        <taxon>ecological metagenomes</taxon>
    </lineage>
</organism>
<sequence>MVNALTTTKNYPYSFREIFGDKADERAVEKFPERIINYAEDSVKICMDAYTGEVHFYKIAEDPVVNAWERVYPGIFEPNSAMPEAVRAQLTYPLQWFHIQFDDIYKRYHQQHPIEFYNVEDLWDDADEVVGSLGAGLVEFGTGDQMTFSYEGYNILLDPADLPPGSDIGDPGELQFVMVMPYTPEGARNLRSLVIALQDPGHYGELLNLRVPQGVFIAGPEQADTSIDNDAQVNQQITLWVRHGSEVVRGHTLLLPVAGDLIYIEPLWIVSL</sequence>
<feature type="non-terminal residue" evidence="5">
    <location>
        <position position="272"/>
    </location>
</feature>
<gene>
    <name evidence="5" type="ORF">S03H2_18261</name>
</gene>
<evidence type="ECO:0000313" key="5">
    <source>
        <dbReference type="EMBL" id="GAH37406.1"/>
    </source>
</evidence>
<dbReference type="AlphaFoldDB" id="X1EVJ4"/>
<dbReference type="EMBL" id="BARU01009468">
    <property type="protein sequence ID" value="GAH37406.1"/>
    <property type="molecule type" value="Genomic_DNA"/>
</dbReference>
<dbReference type="InterPro" id="IPR005372">
    <property type="entry name" value="UPF0182"/>
</dbReference>
<dbReference type="GO" id="GO:0005576">
    <property type="term" value="C:extracellular region"/>
    <property type="evidence" value="ECO:0007669"/>
    <property type="project" value="TreeGrafter"/>
</dbReference>
<reference evidence="5" key="1">
    <citation type="journal article" date="2014" name="Front. Microbiol.">
        <title>High frequency of phylogenetically diverse reductive dehalogenase-homologous genes in deep subseafloor sedimentary metagenomes.</title>
        <authorList>
            <person name="Kawai M."/>
            <person name="Futagami T."/>
            <person name="Toyoda A."/>
            <person name="Takaki Y."/>
            <person name="Nishi S."/>
            <person name="Hori S."/>
            <person name="Arai W."/>
            <person name="Tsubouchi T."/>
            <person name="Morono Y."/>
            <person name="Uchiyama I."/>
            <person name="Ito T."/>
            <person name="Fujiyama A."/>
            <person name="Inagaki F."/>
            <person name="Takami H."/>
        </authorList>
    </citation>
    <scope>NUCLEOTIDE SEQUENCE</scope>
    <source>
        <strain evidence="5">Expedition CK06-06</strain>
    </source>
</reference>
<dbReference type="PANTHER" id="PTHR39344">
    <property type="entry name" value="UPF0182 PROTEIN SLL1060"/>
    <property type="match status" value="1"/>
</dbReference>
<comment type="caution">
    <text evidence="5">The sequence shown here is derived from an EMBL/GenBank/DDBJ whole genome shotgun (WGS) entry which is preliminary data.</text>
</comment>
<protein>
    <submittedName>
        <fullName evidence="5">Uncharacterized protein</fullName>
    </submittedName>
</protein>
<keyword evidence="4" id="KW-0472">Membrane</keyword>